<evidence type="ECO:0000256" key="2">
    <source>
        <dbReference type="ARBA" id="ARBA00023015"/>
    </source>
</evidence>
<comment type="caution">
    <text evidence="7">The sequence shown here is derived from an EMBL/GenBank/DDBJ whole genome shotgun (WGS) entry which is preliminary data.</text>
</comment>
<name>A0A2P5EXN0_TREOI</name>
<dbReference type="GO" id="GO:0006355">
    <property type="term" value="P:regulation of DNA-templated transcription"/>
    <property type="evidence" value="ECO:0007669"/>
    <property type="project" value="UniProtKB-ARBA"/>
</dbReference>
<dbReference type="PROSITE" id="PS50090">
    <property type="entry name" value="MYB_LIKE"/>
    <property type="match status" value="1"/>
</dbReference>
<feature type="domain" description="Myb-like" evidence="6">
    <location>
        <begin position="280"/>
        <end position="344"/>
    </location>
</feature>
<dbReference type="GO" id="GO:0005634">
    <property type="term" value="C:nucleus"/>
    <property type="evidence" value="ECO:0007669"/>
    <property type="project" value="UniProtKB-SubCell"/>
</dbReference>
<keyword evidence="3" id="KW-0238">DNA-binding</keyword>
<dbReference type="FunCoup" id="A0A2P5EXN0">
    <property type="interactions" value="348"/>
</dbReference>
<keyword evidence="4" id="KW-0804">Transcription</keyword>
<dbReference type="SUPFAM" id="SSF46689">
    <property type="entry name" value="Homeodomain-like"/>
    <property type="match status" value="1"/>
</dbReference>
<protein>
    <submittedName>
        <fullName evidence="7">Octamer-binding transcription factor</fullName>
    </submittedName>
</protein>
<keyword evidence="2" id="KW-0805">Transcription regulation</keyword>
<dbReference type="InterPro" id="IPR001005">
    <property type="entry name" value="SANT/Myb"/>
</dbReference>
<organism evidence="7 8">
    <name type="scientific">Trema orientale</name>
    <name type="common">Charcoal tree</name>
    <name type="synonym">Celtis orientalis</name>
    <dbReference type="NCBI Taxonomy" id="63057"/>
    <lineage>
        <taxon>Eukaryota</taxon>
        <taxon>Viridiplantae</taxon>
        <taxon>Streptophyta</taxon>
        <taxon>Embryophyta</taxon>
        <taxon>Tracheophyta</taxon>
        <taxon>Spermatophyta</taxon>
        <taxon>Magnoliopsida</taxon>
        <taxon>eudicotyledons</taxon>
        <taxon>Gunneridae</taxon>
        <taxon>Pentapetalae</taxon>
        <taxon>rosids</taxon>
        <taxon>fabids</taxon>
        <taxon>Rosales</taxon>
        <taxon>Cannabaceae</taxon>
        <taxon>Trema</taxon>
    </lineage>
</organism>
<proteinExistence type="predicted"/>
<dbReference type="Proteomes" id="UP000237000">
    <property type="component" value="Unassembled WGS sequence"/>
</dbReference>
<dbReference type="STRING" id="63057.A0A2P5EXN0"/>
<dbReference type="SMART" id="SM00717">
    <property type="entry name" value="SANT"/>
    <property type="match status" value="1"/>
</dbReference>
<evidence type="ECO:0000256" key="5">
    <source>
        <dbReference type="ARBA" id="ARBA00023242"/>
    </source>
</evidence>
<dbReference type="PANTHER" id="PTHR21654:SF7">
    <property type="entry name" value="HOMEODOMAIN-LIKE SUPERFAMILY PROTEIN"/>
    <property type="match status" value="1"/>
</dbReference>
<dbReference type="InterPro" id="IPR044822">
    <property type="entry name" value="Myb_DNA-bind_4"/>
</dbReference>
<accession>A0A2P5EXN0</accession>
<dbReference type="PANTHER" id="PTHR21654">
    <property type="entry name" value="FI21293P1"/>
    <property type="match status" value="1"/>
</dbReference>
<dbReference type="GO" id="GO:0003677">
    <property type="term" value="F:DNA binding"/>
    <property type="evidence" value="ECO:0007669"/>
    <property type="project" value="UniProtKB-KW"/>
</dbReference>
<keyword evidence="5" id="KW-0539">Nucleus</keyword>
<dbReference type="InParanoid" id="A0A2P5EXN0"/>
<evidence type="ECO:0000259" key="6">
    <source>
        <dbReference type="PROSITE" id="PS50090"/>
    </source>
</evidence>
<dbReference type="Gene3D" id="1.10.10.60">
    <property type="entry name" value="Homeodomain-like"/>
    <property type="match status" value="1"/>
</dbReference>
<dbReference type="OrthoDB" id="691673at2759"/>
<reference evidence="8" key="1">
    <citation type="submission" date="2016-06" db="EMBL/GenBank/DDBJ databases">
        <title>Parallel loss of symbiosis genes in relatives of nitrogen-fixing non-legume Parasponia.</title>
        <authorList>
            <person name="Van Velzen R."/>
            <person name="Holmer R."/>
            <person name="Bu F."/>
            <person name="Rutten L."/>
            <person name="Van Zeijl A."/>
            <person name="Liu W."/>
            <person name="Santuari L."/>
            <person name="Cao Q."/>
            <person name="Sharma T."/>
            <person name="Shen D."/>
            <person name="Roswanjaya Y."/>
            <person name="Wardhani T."/>
            <person name="Kalhor M.S."/>
            <person name="Jansen J."/>
            <person name="Van den Hoogen J."/>
            <person name="Gungor B."/>
            <person name="Hartog M."/>
            <person name="Hontelez J."/>
            <person name="Verver J."/>
            <person name="Yang W.-C."/>
            <person name="Schijlen E."/>
            <person name="Repin R."/>
            <person name="Schilthuizen M."/>
            <person name="Schranz E."/>
            <person name="Heidstra R."/>
            <person name="Miyata K."/>
            <person name="Fedorova E."/>
            <person name="Kohlen W."/>
            <person name="Bisseling T."/>
            <person name="Smit S."/>
            <person name="Geurts R."/>
        </authorList>
    </citation>
    <scope>NUCLEOTIDE SEQUENCE [LARGE SCALE GENOMIC DNA]</scope>
    <source>
        <strain evidence="8">cv. RG33-2</strain>
    </source>
</reference>
<gene>
    <name evidence="7" type="ORF">TorRG33x02_139510</name>
</gene>
<dbReference type="EMBL" id="JXTC01000085">
    <property type="protein sequence ID" value="PON90301.1"/>
    <property type="molecule type" value="Genomic_DNA"/>
</dbReference>
<dbReference type="CDD" id="cd12203">
    <property type="entry name" value="GT1"/>
    <property type="match status" value="1"/>
</dbReference>
<dbReference type="AlphaFoldDB" id="A0A2P5EXN0"/>
<evidence type="ECO:0000313" key="8">
    <source>
        <dbReference type="Proteomes" id="UP000237000"/>
    </source>
</evidence>
<evidence type="ECO:0000256" key="1">
    <source>
        <dbReference type="ARBA" id="ARBA00004123"/>
    </source>
</evidence>
<sequence length="411" mass="46525">MEVFAADRQIPNPDEFPQLIAPFPEPTDDLIYAHPTAVIHPPDVINHHRPISPPHKLRPIRYHARSPVADFPDHGTLGKGFLGHQPGEVDGELDCAVKLEAVEAPKISNDVCNVSEMMNYPIGFGSGMFLEGWEMNGEEHGVLENESGSSSDDGVDCTAANLKGPMNRKRRKSTTNLEHFLENLVMKVMEKQEQMHNQLIEMIEKMEKERIMREEAWKQLEIERIKRDELVRAQETSRSLALITFLQNMLGEEIQIPEPVVREPCMEGNGVEIDTQTDTKCDPNSKRWPEAEVQALIALRNAMEHKFRLACSKGSTWEEISVSMHSLGYNRTAKKCREKWDNINKYFKKSRESANKRSANGKTCLYFQNLDLLYKNGLANTGIDGTFLSNGVTNNGVEARSEKDSESLYSV</sequence>
<evidence type="ECO:0000256" key="3">
    <source>
        <dbReference type="ARBA" id="ARBA00023125"/>
    </source>
</evidence>
<dbReference type="FunFam" id="1.10.10.60:FF:000092">
    <property type="entry name" value="Trihelix transcription factor GT-2"/>
    <property type="match status" value="1"/>
</dbReference>
<keyword evidence="8" id="KW-1185">Reference proteome</keyword>
<dbReference type="Pfam" id="PF13837">
    <property type="entry name" value="Myb_DNA-bind_4"/>
    <property type="match status" value="1"/>
</dbReference>
<comment type="subcellular location">
    <subcellularLocation>
        <location evidence="1">Nucleus</location>
    </subcellularLocation>
</comment>
<evidence type="ECO:0000256" key="4">
    <source>
        <dbReference type="ARBA" id="ARBA00023163"/>
    </source>
</evidence>
<dbReference type="InterPro" id="IPR009057">
    <property type="entry name" value="Homeodomain-like_sf"/>
</dbReference>
<evidence type="ECO:0000313" key="7">
    <source>
        <dbReference type="EMBL" id="PON90301.1"/>
    </source>
</evidence>